<dbReference type="GO" id="GO:0005737">
    <property type="term" value="C:cytoplasm"/>
    <property type="evidence" value="ECO:0007669"/>
    <property type="project" value="TreeGrafter"/>
</dbReference>
<feature type="domain" description="GST N-terminal" evidence="1">
    <location>
        <begin position="9"/>
        <end position="87"/>
    </location>
</feature>
<dbReference type="InterPro" id="IPR040079">
    <property type="entry name" value="Glutathione_S-Trfase"/>
</dbReference>
<dbReference type="SFLD" id="SFLDS00019">
    <property type="entry name" value="Glutathione_Transferase_(cytos"/>
    <property type="match status" value="1"/>
</dbReference>
<feature type="domain" description="GST C-terminal" evidence="2">
    <location>
        <begin position="92"/>
        <end position="208"/>
    </location>
</feature>
<dbReference type="InterPro" id="IPR036282">
    <property type="entry name" value="Glutathione-S-Trfase_C_sf"/>
</dbReference>
<dbReference type="EMBL" id="UOFA01000319">
    <property type="protein sequence ID" value="VAW47081.1"/>
    <property type="molecule type" value="Genomic_DNA"/>
</dbReference>
<sequence length="210" mass="24715">MSIIERGRSVITIYSETEAFDSHRIRFLLATKNINCKIISVDRSDPPEDLLANNPKLEIPTLVDRDMHLYGVNVITEYLDERYPHPPLMPPDPMTRARLRFTVFRLENGWFRYVDKIENSIGEVKQQAIDDLTAELVAAESLFSENPYFMNSDMTLVDTNLVPFLWRLEHYGLDWESLPKSLRNYAHRMFQSKGFKKSITEAEREYRFDF</sequence>
<gene>
    <name evidence="3" type="ORF">MNBD_GAMMA02-845</name>
</gene>
<dbReference type="InterPro" id="IPR010987">
    <property type="entry name" value="Glutathione-S-Trfase_C-like"/>
</dbReference>
<accession>A0A3B0VVK8</accession>
<name>A0A3B0VVK8_9ZZZZ</name>
<evidence type="ECO:0000259" key="1">
    <source>
        <dbReference type="PROSITE" id="PS50404"/>
    </source>
</evidence>
<dbReference type="PANTHER" id="PTHR43968">
    <property type="match status" value="1"/>
</dbReference>
<dbReference type="SUPFAM" id="SSF47616">
    <property type="entry name" value="GST C-terminal domain-like"/>
    <property type="match status" value="1"/>
</dbReference>
<dbReference type="PROSITE" id="PS50405">
    <property type="entry name" value="GST_CTER"/>
    <property type="match status" value="1"/>
</dbReference>
<proteinExistence type="predicted"/>
<dbReference type="PROSITE" id="PS50404">
    <property type="entry name" value="GST_NTER"/>
    <property type="match status" value="1"/>
</dbReference>
<dbReference type="InterPro" id="IPR050983">
    <property type="entry name" value="GST_Omega/HSP26"/>
</dbReference>
<dbReference type="PANTHER" id="PTHR43968:SF6">
    <property type="entry name" value="GLUTATHIONE S-TRANSFERASE OMEGA"/>
    <property type="match status" value="1"/>
</dbReference>
<protein>
    <submittedName>
        <fullName evidence="3">Stringent starvation protein A</fullName>
    </submittedName>
</protein>
<dbReference type="AlphaFoldDB" id="A0A3B0VVK8"/>
<dbReference type="SUPFAM" id="SSF52833">
    <property type="entry name" value="Thioredoxin-like"/>
    <property type="match status" value="1"/>
</dbReference>
<dbReference type="Gene3D" id="3.40.30.10">
    <property type="entry name" value="Glutaredoxin"/>
    <property type="match status" value="1"/>
</dbReference>
<reference evidence="3" key="1">
    <citation type="submission" date="2018-06" db="EMBL/GenBank/DDBJ databases">
        <authorList>
            <person name="Zhirakovskaya E."/>
        </authorList>
    </citation>
    <scope>NUCLEOTIDE SEQUENCE</scope>
</reference>
<organism evidence="3">
    <name type="scientific">hydrothermal vent metagenome</name>
    <dbReference type="NCBI Taxonomy" id="652676"/>
    <lineage>
        <taxon>unclassified sequences</taxon>
        <taxon>metagenomes</taxon>
        <taxon>ecological metagenomes</taxon>
    </lineage>
</organism>
<evidence type="ECO:0000313" key="3">
    <source>
        <dbReference type="EMBL" id="VAW47081.1"/>
    </source>
</evidence>
<dbReference type="SFLD" id="SFLDG00358">
    <property type="entry name" value="Main_(cytGST)"/>
    <property type="match status" value="1"/>
</dbReference>
<evidence type="ECO:0000259" key="2">
    <source>
        <dbReference type="PROSITE" id="PS50405"/>
    </source>
</evidence>
<dbReference type="InterPro" id="IPR004045">
    <property type="entry name" value="Glutathione_S-Trfase_N"/>
</dbReference>
<dbReference type="Pfam" id="PF13417">
    <property type="entry name" value="GST_N_3"/>
    <property type="match status" value="1"/>
</dbReference>
<dbReference type="Gene3D" id="1.20.1050.10">
    <property type="match status" value="1"/>
</dbReference>
<dbReference type="InterPro" id="IPR036249">
    <property type="entry name" value="Thioredoxin-like_sf"/>
</dbReference>